<evidence type="ECO:0000256" key="1">
    <source>
        <dbReference type="SAM" id="MobiDB-lite"/>
    </source>
</evidence>
<gene>
    <name evidence="2" type="ORF">KJ970_07075</name>
</gene>
<feature type="region of interest" description="Disordered" evidence="1">
    <location>
        <begin position="109"/>
        <end position="135"/>
    </location>
</feature>
<evidence type="ECO:0000313" key="3">
    <source>
        <dbReference type="Proteomes" id="UP000777784"/>
    </source>
</evidence>
<dbReference type="AlphaFoldDB" id="A0A948RTN1"/>
<reference evidence="2" key="1">
    <citation type="submission" date="2021-05" db="EMBL/GenBank/DDBJ databases">
        <title>Energy efficiency and biological interactions define the core microbiome of deep oligotrophic groundwater.</title>
        <authorList>
            <person name="Mehrshad M."/>
            <person name="Lopez-Fernandez M."/>
            <person name="Bell E."/>
            <person name="Bernier-Latmani R."/>
            <person name="Bertilsson S."/>
            <person name="Dopson M."/>
        </authorList>
    </citation>
    <scope>NUCLEOTIDE SEQUENCE</scope>
    <source>
        <strain evidence="2">Modern_marine.mb.64</strain>
    </source>
</reference>
<organism evidence="2 3">
    <name type="scientific">Eiseniibacteriota bacterium</name>
    <dbReference type="NCBI Taxonomy" id="2212470"/>
    <lineage>
        <taxon>Bacteria</taxon>
        <taxon>Candidatus Eiseniibacteriota</taxon>
    </lineage>
</organism>
<comment type="caution">
    <text evidence="2">The sequence shown here is derived from an EMBL/GenBank/DDBJ whole genome shotgun (WGS) entry which is preliminary data.</text>
</comment>
<dbReference type="SUPFAM" id="SSF51230">
    <property type="entry name" value="Single hybrid motif"/>
    <property type="match status" value="1"/>
</dbReference>
<protein>
    <submittedName>
        <fullName evidence="2">Uncharacterized protein</fullName>
    </submittedName>
</protein>
<feature type="compositionally biased region" description="Polar residues" evidence="1">
    <location>
        <begin position="116"/>
        <end position="135"/>
    </location>
</feature>
<dbReference type="InterPro" id="IPR011053">
    <property type="entry name" value="Single_hybrid_motif"/>
</dbReference>
<proteinExistence type="predicted"/>
<dbReference type="Proteomes" id="UP000777784">
    <property type="component" value="Unassembled WGS sequence"/>
</dbReference>
<evidence type="ECO:0000313" key="2">
    <source>
        <dbReference type="EMBL" id="MBU2690675.1"/>
    </source>
</evidence>
<dbReference type="EMBL" id="JAHJDP010000034">
    <property type="protein sequence ID" value="MBU2690675.1"/>
    <property type="molecule type" value="Genomic_DNA"/>
</dbReference>
<sequence>MKCPFLKEMSVKYCQLCRLKMIPQTHAQPEDERCSSRDYSKCTLAQSHYKGMQPQERCPFLCEQKVQYCSASSVPKLIPCEEDRTSRCTGDGHRYCQLYLSLARPQVKDLPRRTDSGSSDGLQPRSITSPQRRVSSQALTAPVGVRVEYVEDIPVPIDLSFTPNHMWVDSSDGQSYYVGVDAFFVKVLGRVDQVSFPSHRGEGRPVVRFGISGVDFDLVFPSSINVTEINAHLTVDPSDLIQDPYGRGWLFEGIQFPGIGGDPDKNMFTGSEATGWMRNETNRIAQFMQDQHSKHHPEVGHVMQDGGWIAGNLAGTLDRAGLVRLHSEFFSLPYRH</sequence>
<accession>A0A948RTN1</accession>
<dbReference type="Gene3D" id="2.40.50.100">
    <property type="match status" value="1"/>
</dbReference>
<name>A0A948RTN1_UNCEI</name>